<dbReference type="SUPFAM" id="SSF81606">
    <property type="entry name" value="PP2C-like"/>
    <property type="match status" value="1"/>
</dbReference>
<keyword evidence="5 9" id="KW-0378">Hydrolase</keyword>
<evidence type="ECO:0000256" key="2">
    <source>
        <dbReference type="ARBA" id="ARBA00001946"/>
    </source>
</evidence>
<evidence type="ECO:0000256" key="8">
    <source>
        <dbReference type="ARBA" id="ARBA00023211"/>
    </source>
</evidence>
<dbReference type="PROSITE" id="PS51746">
    <property type="entry name" value="PPM_2"/>
    <property type="match status" value="1"/>
</dbReference>
<dbReference type="EC" id="3.1.3.16" evidence="3"/>
<evidence type="ECO:0000256" key="1">
    <source>
        <dbReference type="ARBA" id="ARBA00001936"/>
    </source>
</evidence>
<comment type="caution">
    <text evidence="11">The sequence shown here is derived from an EMBL/GenBank/DDBJ whole genome shotgun (WGS) entry which is preliminary data.</text>
</comment>
<evidence type="ECO:0000313" key="11">
    <source>
        <dbReference type="EMBL" id="KAH7547983.1"/>
    </source>
</evidence>
<evidence type="ECO:0000256" key="6">
    <source>
        <dbReference type="ARBA" id="ARBA00022842"/>
    </source>
</evidence>
<dbReference type="InterPro" id="IPR036457">
    <property type="entry name" value="PPM-type-like_dom_sf"/>
</dbReference>
<name>A0ABQ8H3V1_9ROSI</name>
<evidence type="ECO:0000313" key="12">
    <source>
        <dbReference type="Proteomes" id="UP000827721"/>
    </source>
</evidence>
<keyword evidence="12" id="KW-1185">Reference proteome</keyword>
<feature type="domain" description="PPM-type phosphatase" evidence="10">
    <location>
        <begin position="49"/>
        <end position="362"/>
    </location>
</feature>
<sequence length="391" mass="43316">MVTATLLKIVSPCWKPSVEGEDSNRGADSCGRVDGLLWYKDTGNHVGGEFSMAVIQANNLLEDHSQLESGPLSSLESGPQGTFVGIYDGHGGPEAARFVNDRLFDNIKTIHGAEFTSESHGMSADVITKAFLETEEEFLTLVRNQWLIKPQIASVGSCCLVGVICSGLLYIANAGDSRVVLGRLEDDVKEVKAVQLSYEHNASIESVREELHSLHPDDPQIVVLKHKVWRVKGIIQISRSIGDAYLKNTEFNREPLLAKFRLPEPFPKPILKAEPTILVHKLYPEDQFLIFASDGLWEHLSNQEAVDIVHNCPRNGVARKLVKAALREAAKKREMRYSDLKKIDRGVRRHFHDDITVIVLFLDSYLISRGSWRGPLTSIKGGTGICGVGNT</sequence>
<evidence type="ECO:0000259" key="10">
    <source>
        <dbReference type="PROSITE" id="PS51746"/>
    </source>
</evidence>
<dbReference type="InterPro" id="IPR001932">
    <property type="entry name" value="PPM-type_phosphatase-like_dom"/>
</dbReference>
<proteinExistence type="inferred from homology"/>
<organism evidence="11 12">
    <name type="scientific">Xanthoceras sorbifolium</name>
    <dbReference type="NCBI Taxonomy" id="99658"/>
    <lineage>
        <taxon>Eukaryota</taxon>
        <taxon>Viridiplantae</taxon>
        <taxon>Streptophyta</taxon>
        <taxon>Embryophyta</taxon>
        <taxon>Tracheophyta</taxon>
        <taxon>Spermatophyta</taxon>
        <taxon>Magnoliopsida</taxon>
        <taxon>eudicotyledons</taxon>
        <taxon>Gunneridae</taxon>
        <taxon>Pentapetalae</taxon>
        <taxon>rosids</taxon>
        <taxon>malvids</taxon>
        <taxon>Sapindales</taxon>
        <taxon>Sapindaceae</taxon>
        <taxon>Xanthoceroideae</taxon>
        <taxon>Xanthoceras</taxon>
    </lineage>
</organism>
<reference evidence="11 12" key="1">
    <citation type="submission" date="2021-02" db="EMBL/GenBank/DDBJ databases">
        <title>Plant Genome Project.</title>
        <authorList>
            <person name="Zhang R.-G."/>
        </authorList>
    </citation>
    <scope>NUCLEOTIDE SEQUENCE [LARGE SCALE GENOMIC DNA]</scope>
    <source>
        <tissue evidence="11">Leaves</tissue>
    </source>
</reference>
<evidence type="ECO:0000256" key="7">
    <source>
        <dbReference type="ARBA" id="ARBA00022912"/>
    </source>
</evidence>
<keyword evidence="8" id="KW-0464">Manganese</keyword>
<keyword evidence="7 9" id="KW-0904">Protein phosphatase</keyword>
<evidence type="ECO:0000256" key="3">
    <source>
        <dbReference type="ARBA" id="ARBA00013081"/>
    </source>
</evidence>
<dbReference type="CDD" id="cd00143">
    <property type="entry name" value="PP2Cc"/>
    <property type="match status" value="1"/>
</dbReference>
<dbReference type="PANTHER" id="PTHR47992">
    <property type="entry name" value="PROTEIN PHOSPHATASE"/>
    <property type="match status" value="1"/>
</dbReference>
<evidence type="ECO:0000256" key="9">
    <source>
        <dbReference type="RuleBase" id="RU003465"/>
    </source>
</evidence>
<dbReference type="Pfam" id="PF00481">
    <property type="entry name" value="PP2C"/>
    <property type="match status" value="1"/>
</dbReference>
<comment type="similarity">
    <text evidence="9">Belongs to the PP2C family.</text>
</comment>
<dbReference type="InterPro" id="IPR015655">
    <property type="entry name" value="PP2C"/>
</dbReference>
<keyword evidence="4" id="KW-0479">Metal-binding</keyword>
<evidence type="ECO:0000256" key="4">
    <source>
        <dbReference type="ARBA" id="ARBA00022723"/>
    </source>
</evidence>
<accession>A0ABQ8H3V1</accession>
<dbReference type="Proteomes" id="UP000827721">
    <property type="component" value="Unassembled WGS sequence"/>
</dbReference>
<comment type="cofactor">
    <cofactor evidence="2">
        <name>Mg(2+)</name>
        <dbReference type="ChEBI" id="CHEBI:18420"/>
    </cofactor>
</comment>
<keyword evidence="6" id="KW-0460">Magnesium</keyword>
<dbReference type="EMBL" id="JAFEMO010000014">
    <property type="protein sequence ID" value="KAH7547983.1"/>
    <property type="molecule type" value="Genomic_DNA"/>
</dbReference>
<dbReference type="Gene3D" id="3.60.40.10">
    <property type="entry name" value="PPM-type phosphatase domain"/>
    <property type="match status" value="1"/>
</dbReference>
<dbReference type="PROSITE" id="PS01032">
    <property type="entry name" value="PPM_1"/>
    <property type="match status" value="1"/>
</dbReference>
<evidence type="ECO:0000256" key="5">
    <source>
        <dbReference type="ARBA" id="ARBA00022801"/>
    </source>
</evidence>
<gene>
    <name evidence="11" type="ORF">JRO89_XS14G0047500</name>
</gene>
<dbReference type="SMART" id="SM00332">
    <property type="entry name" value="PP2Cc"/>
    <property type="match status" value="1"/>
</dbReference>
<protein>
    <recommendedName>
        <fullName evidence="3">protein-serine/threonine phosphatase</fullName>
        <ecNumber evidence="3">3.1.3.16</ecNumber>
    </recommendedName>
</protein>
<dbReference type="InterPro" id="IPR000222">
    <property type="entry name" value="PP2C_BS"/>
</dbReference>
<comment type="cofactor">
    <cofactor evidence="1">
        <name>Mn(2+)</name>
        <dbReference type="ChEBI" id="CHEBI:29035"/>
    </cofactor>
</comment>